<evidence type="ECO:0000313" key="1">
    <source>
        <dbReference type="EMBL" id="EHB13036.1"/>
    </source>
</evidence>
<sequence>MRFRRLRFERVFRNGFKTCLTVEPPSPPGATAAVSRSDPTRISVLQTTRGPREAVLCSIVWTAFGGVQVWGLAGPGSQHLHEAPHKGAKYSCATRGRCARSPSEVTCSVLALRWFRRSWGGEAAWVERNQGQSPEKIPRRGRVEPYSGSFRNGFKTCLTVEPPSPPGATAAVSRSDPTRISVLQTTRGPREAVLCSIVWTAFGGVQVWGLAGPGSQHLHEAPHKGAKYSCATRGRCARSPSEVTCSVLALRWFRRSWGGEAAWVERNQGQSPEKIPPTLKAMMELPAVPGRAGLLLTLGVGRAQGGISGSTGSGGTPAWVRGVASVRSPPVFCASAATFWVPCRGDLLAQCDPGWLRSLRQL</sequence>
<protein>
    <submittedName>
        <fullName evidence="1">Uncharacterized protein</fullName>
    </submittedName>
</protein>
<accession>G5BUS5</accession>
<name>G5BUS5_HETGA</name>
<organism evidence="1 2">
    <name type="scientific">Heterocephalus glaber</name>
    <name type="common">Naked mole rat</name>
    <dbReference type="NCBI Taxonomy" id="10181"/>
    <lineage>
        <taxon>Eukaryota</taxon>
        <taxon>Metazoa</taxon>
        <taxon>Chordata</taxon>
        <taxon>Craniata</taxon>
        <taxon>Vertebrata</taxon>
        <taxon>Euteleostomi</taxon>
        <taxon>Mammalia</taxon>
        <taxon>Eutheria</taxon>
        <taxon>Euarchontoglires</taxon>
        <taxon>Glires</taxon>
        <taxon>Rodentia</taxon>
        <taxon>Hystricomorpha</taxon>
        <taxon>Bathyergidae</taxon>
        <taxon>Heterocephalus</taxon>
    </lineage>
</organism>
<proteinExistence type="predicted"/>
<evidence type="ECO:0000313" key="2">
    <source>
        <dbReference type="Proteomes" id="UP000006813"/>
    </source>
</evidence>
<gene>
    <name evidence="1" type="ORF">GW7_04889</name>
</gene>
<dbReference type="EMBL" id="JH171972">
    <property type="protein sequence ID" value="EHB13036.1"/>
    <property type="molecule type" value="Genomic_DNA"/>
</dbReference>
<reference evidence="1 2" key="1">
    <citation type="journal article" date="2011" name="Nature">
        <title>Genome sequencing reveals insights into physiology and longevity of the naked mole rat.</title>
        <authorList>
            <person name="Kim E.B."/>
            <person name="Fang X."/>
            <person name="Fushan A.A."/>
            <person name="Huang Z."/>
            <person name="Lobanov A.V."/>
            <person name="Han L."/>
            <person name="Marino S.M."/>
            <person name="Sun X."/>
            <person name="Turanov A.A."/>
            <person name="Yang P."/>
            <person name="Yim S.H."/>
            <person name="Zhao X."/>
            <person name="Kasaikina M.V."/>
            <person name="Stoletzki N."/>
            <person name="Peng C."/>
            <person name="Polak P."/>
            <person name="Xiong Z."/>
            <person name="Kiezun A."/>
            <person name="Zhu Y."/>
            <person name="Chen Y."/>
            <person name="Kryukov G.V."/>
            <person name="Zhang Q."/>
            <person name="Peshkin L."/>
            <person name="Yang L."/>
            <person name="Bronson R.T."/>
            <person name="Buffenstein R."/>
            <person name="Wang B."/>
            <person name="Han C."/>
            <person name="Li Q."/>
            <person name="Chen L."/>
            <person name="Zhao W."/>
            <person name="Sunyaev S.R."/>
            <person name="Park T.J."/>
            <person name="Zhang G."/>
            <person name="Wang J."/>
            <person name="Gladyshev V.N."/>
        </authorList>
    </citation>
    <scope>NUCLEOTIDE SEQUENCE [LARGE SCALE GENOMIC DNA]</scope>
</reference>
<dbReference type="InParanoid" id="G5BUS5"/>
<dbReference type="AlphaFoldDB" id="G5BUS5"/>
<dbReference type="Proteomes" id="UP000006813">
    <property type="component" value="Unassembled WGS sequence"/>
</dbReference>